<dbReference type="Proteomes" id="UP001500936">
    <property type="component" value="Unassembled WGS sequence"/>
</dbReference>
<evidence type="ECO:0000256" key="2">
    <source>
        <dbReference type="ARBA" id="ARBA00022679"/>
    </source>
</evidence>
<proteinExistence type="inferred from homology"/>
<dbReference type="RefSeq" id="WP_345263182.1">
    <property type="nucleotide sequence ID" value="NZ_BAABHB010000001.1"/>
</dbReference>
<dbReference type="PANTHER" id="PTHR10196:SF57">
    <property type="entry name" value="XYLULOSE KINASE"/>
    <property type="match status" value="1"/>
</dbReference>
<dbReference type="GO" id="GO:0016301">
    <property type="term" value="F:kinase activity"/>
    <property type="evidence" value="ECO:0007669"/>
    <property type="project" value="UniProtKB-KW"/>
</dbReference>
<keyword evidence="7" id="KW-1185">Reference proteome</keyword>
<dbReference type="SUPFAM" id="SSF53067">
    <property type="entry name" value="Actin-like ATPase domain"/>
    <property type="match status" value="2"/>
</dbReference>
<evidence type="ECO:0000256" key="1">
    <source>
        <dbReference type="ARBA" id="ARBA00009156"/>
    </source>
</evidence>
<sequence length="457" mass="50883">MNVTAIFDIGRTNKKLLLFDDQYRAVEEISETLPEITDEDGVPCDDLALLSRWVRDQWDVLSRRTDIQIRAVNVAAYGASLVHVDAQGDPVAPLYSYLKPFPAALADQFYGTYGDVMTVARQTNSPPLGMLNSGLQIYWLKYARPEVYQRTRWSLHLPQYIAYLLCGEFTSDFTSIGCHTALWDFEKNRYHDWVMAEGIDQKLAPIVGQPVAGYAKTTSRATVPVGGGLHDSSSVIMAYLARCQGPFMVLSTGTWCISLNPFQTESLTEEQLQRDCLSFLTVGGITIRSARLLMGKEHDHQVARMAGHFQLKPAYFRQVAYQPDLLPAGKSSFVPACMTGTGPFPDQAAGEWDLTVYASPEEAYHHLLAGLADMLTVSIQLIDNGVPVLYVDGGFARNPIFMQLLADRFPNKQVFRSQLPQATAIGAALYIRQDDEPVSGWTFEPVERRQPTVIPGE</sequence>
<protein>
    <submittedName>
        <fullName evidence="6">FGGY-family carbohydrate kinase</fullName>
    </submittedName>
</protein>
<dbReference type="InterPro" id="IPR043129">
    <property type="entry name" value="ATPase_NBD"/>
</dbReference>
<feature type="domain" description="Carbohydrate kinase FGGY N-terminal" evidence="4">
    <location>
        <begin position="6"/>
        <end position="234"/>
    </location>
</feature>
<keyword evidence="2" id="KW-0808">Transferase</keyword>
<dbReference type="CDD" id="cd07772">
    <property type="entry name" value="ASKHA_NBD_FGGY_NaCK-like"/>
    <property type="match status" value="1"/>
</dbReference>
<comment type="similarity">
    <text evidence="1">Belongs to the FGGY kinase family.</text>
</comment>
<keyword evidence="3 6" id="KW-0418">Kinase</keyword>
<organism evidence="6 7">
    <name type="scientific">Nibrella viscosa</name>
    <dbReference type="NCBI Taxonomy" id="1084524"/>
    <lineage>
        <taxon>Bacteria</taxon>
        <taxon>Pseudomonadati</taxon>
        <taxon>Bacteroidota</taxon>
        <taxon>Cytophagia</taxon>
        <taxon>Cytophagales</taxon>
        <taxon>Spirosomataceae</taxon>
        <taxon>Nibrella</taxon>
    </lineage>
</organism>
<dbReference type="Pfam" id="PF00370">
    <property type="entry name" value="FGGY_N"/>
    <property type="match status" value="1"/>
</dbReference>
<comment type="caution">
    <text evidence="6">The sequence shown here is derived from an EMBL/GenBank/DDBJ whole genome shotgun (WGS) entry which is preliminary data.</text>
</comment>
<dbReference type="Pfam" id="PF21546">
    <property type="entry name" value="FGGY_C_2"/>
    <property type="match status" value="1"/>
</dbReference>
<evidence type="ECO:0000256" key="3">
    <source>
        <dbReference type="ARBA" id="ARBA00022777"/>
    </source>
</evidence>
<evidence type="ECO:0000313" key="7">
    <source>
        <dbReference type="Proteomes" id="UP001500936"/>
    </source>
</evidence>
<evidence type="ECO:0000259" key="5">
    <source>
        <dbReference type="Pfam" id="PF21546"/>
    </source>
</evidence>
<gene>
    <name evidence="6" type="ORF">GCM10023187_02760</name>
</gene>
<feature type="domain" description="Carbohydrate kinase FGGY C-terminal" evidence="5">
    <location>
        <begin position="245"/>
        <end position="433"/>
    </location>
</feature>
<evidence type="ECO:0000259" key="4">
    <source>
        <dbReference type="Pfam" id="PF00370"/>
    </source>
</evidence>
<dbReference type="InterPro" id="IPR049382">
    <property type="entry name" value="FGGY_C_2"/>
</dbReference>
<dbReference type="PANTHER" id="PTHR10196">
    <property type="entry name" value="SUGAR KINASE"/>
    <property type="match status" value="1"/>
</dbReference>
<evidence type="ECO:0000313" key="6">
    <source>
        <dbReference type="EMBL" id="GAA4395617.1"/>
    </source>
</evidence>
<reference evidence="7" key="1">
    <citation type="journal article" date="2019" name="Int. J. Syst. Evol. Microbiol.">
        <title>The Global Catalogue of Microorganisms (GCM) 10K type strain sequencing project: providing services to taxonomists for standard genome sequencing and annotation.</title>
        <authorList>
            <consortium name="The Broad Institute Genomics Platform"/>
            <consortium name="The Broad Institute Genome Sequencing Center for Infectious Disease"/>
            <person name="Wu L."/>
            <person name="Ma J."/>
        </authorList>
    </citation>
    <scope>NUCLEOTIDE SEQUENCE [LARGE SCALE GENOMIC DNA]</scope>
    <source>
        <strain evidence="7">JCM 17925</strain>
    </source>
</reference>
<dbReference type="Gene3D" id="3.30.420.40">
    <property type="match status" value="2"/>
</dbReference>
<accession>A0ABP8JT00</accession>
<dbReference type="InterPro" id="IPR018484">
    <property type="entry name" value="FGGY_N"/>
</dbReference>
<dbReference type="EMBL" id="BAABHB010000001">
    <property type="protein sequence ID" value="GAA4395617.1"/>
    <property type="molecule type" value="Genomic_DNA"/>
</dbReference>
<name>A0ABP8JT00_9BACT</name>